<dbReference type="EMBL" id="GISG01232278">
    <property type="protein sequence ID" value="MBA4666648.1"/>
    <property type="molecule type" value="Transcribed_RNA"/>
</dbReference>
<evidence type="ECO:0000256" key="1">
    <source>
        <dbReference type="SAM" id="MobiDB-lite"/>
    </source>
</evidence>
<sequence>MFGVGIGPGGEGVAPEARGLHQHPPQMDYSIRLRSSLRSSSNRAQNGSLTYIKELISENQFGFVSFCTLLNITNRFRIFLISLDLSKTYFRMFNSLLHKSALV</sequence>
<protein>
    <submittedName>
        <fullName evidence="2">Uncharacterized protein</fullName>
    </submittedName>
</protein>
<proteinExistence type="predicted"/>
<organism evidence="2">
    <name type="scientific">Opuntia streptacantha</name>
    <name type="common">Prickly pear cactus</name>
    <name type="synonym">Opuntia cardona</name>
    <dbReference type="NCBI Taxonomy" id="393608"/>
    <lineage>
        <taxon>Eukaryota</taxon>
        <taxon>Viridiplantae</taxon>
        <taxon>Streptophyta</taxon>
        <taxon>Embryophyta</taxon>
        <taxon>Tracheophyta</taxon>
        <taxon>Spermatophyta</taxon>
        <taxon>Magnoliopsida</taxon>
        <taxon>eudicotyledons</taxon>
        <taxon>Gunneridae</taxon>
        <taxon>Pentapetalae</taxon>
        <taxon>Caryophyllales</taxon>
        <taxon>Cactineae</taxon>
        <taxon>Cactaceae</taxon>
        <taxon>Opuntioideae</taxon>
        <taxon>Opuntia</taxon>
    </lineage>
</organism>
<reference evidence="2" key="1">
    <citation type="journal article" date="2013" name="J. Plant Res.">
        <title>Effect of fungi and light on seed germination of three Opuntia species from semiarid lands of central Mexico.</title>
        <authorList>
            <person name="Delgado-Sanchez P."/>
            <person name="Jimenez-Bremont J.F."/>
            <person name="Guerrero-Gonzalez Mde L."/>
            <person name="Flores J."/>
        </authorList>
    </citation>
    <scope>NUCLEOTIDE SEQUENCE</scope>
    <source>
        <tissue evidence="2">Cladode</tissue>
    </source>
</reference>
<feature type="region of interest" description="Disordered" evidence="1">
    <location>
        <begin position="1"/>
        <end position="23"/>
    </location>
</feature>
<dbReference type="AlphaFoldDB" id="A0A7C9ENT3"/>
<reference evidence="2" key="2">
    <citation type="submission" date="2020-07" db="EMBL/GenBank/DDBJ databases">
        <authorList>
            <person name="Vera ALvarez R."/>
            <person name="Arias-Moreno D.M."/>
            <person name="Jimenez-Jacinto V."/>
            <person name="Jimenez-Bremont J.F."/>
            <person name="Swaminathan K."/>
            <person name="Moose S.P."/>
            <person name="Guerrero-Gonzalez M.L."/>
            <person name="Marino-Ramirez L."/>
            <person name="Landsman D."/>
            <person name="Rodriguez-Kessler M."/>
            <person name="Delgado-Sanchez P."/>
        </authorList>
    </citation>
    <scope>NUCLEOTIDE SEQUENCE</scope>
    <source>
        <tissue evidence="2">Cladode</tissue>
    </source>
</reference>
<evidence type="ECO:0000313" key="2">
    <source>
        <dbReference type="EMBL" id="MBA4666648.1"/>
    </source>
</evidence>
<feature type="compositionally biased region" description="Gly residues" evidence="1">
    <location>
        <begin position="1"/>
        <end position="12"/>
    </location>
</feature>
<name>A0A7C9ENT3_OPUST</name>
<accession>A0A7C9ENT3</accession>